<evidence type="ECO:0000313" key="3">
    <source>
        <dbReference type="Proteomes" id="UP001596407"/>
    </source>
</evidence>
<comment type="caution">
    <text evidence="2">The sequence shown here is derived from an EMBL/GenBank/DDBJ whole genome shotgun (WGS) entry which is preliminary data.</text>
</comment>
<feature type="domain" description="Type II methyltransferase M.Eco57I C-terminal" evidence="1">
    <location>
        <begin position="2"/>
        <end position="213"/>
    </location>
</feature>
<dbReference type="InterPro" id="IPR054520">
    <property type="entry name" value="M_Eco57I_C"/>
</dbReference>
<keyword evidence="3" id="KW-1185">Reference proteome</keyword>
<dbReference type="EMBL" id="JBHSZH010000005">
    <property type="protein sequence ID" value="MFC7080201.1"/>
    <property type="molecule type" value="Genomic_DNA"/>
</dbReference>
<dbReference type="AlphaFoldDB" id="A0ABD5WI31"/>
<proteinExistence type="predicted"/>
<reference evidence="2 3" key="1">
    <citation type="journal article" date="2019" name="Int. J. Syst. Evol. Microbiol.">
        <title>The Global Catalogue of Microorganisms (GCM) 10K type strain sequencing project: providing services to taxonomists for standard genome sequencing and annotation.</title>
        <authorList>
            <consortium name="The Broad Institute Genomics Platform"/>
            <consortium name="The Broad Institute Genome Sequencing Center for Infectious Disease"/>
            <person name="Wu L."/>
            <person name="Ma J."/>
        </authorList>
    </citation>
    <scope>NUCLEOTIDE SEQUENCE [LARGE SCALE GENOMIC DNA]</scope>
    <source>
        <strain evidence="2 3">DT72</strain>
    </source>
</reference>
<name>A0ABD5WI31_9EURY</name>
<dbReference type="Proteomes" id="UP001596407">
    <property type="component" value="Unassembled WGS sequence"/>
</dbReference>
<sequence>MNDLGLEPYTRPLLKASGQVRQVSFEGEQAKEWVILDIHDLVEKARKESDNFMNDDPAERVKNWFEENGYELLHEYIVWGEQQGYDTNATCERRDIWYDLGEMDVAPMLIPRFAWRENVVLWNTEDGVGTTQFYNIEPNSTADYRLLCACLNSRLAWLSREIEGRQAGGQGMTRSEVKVYEANSILLPKISEISQSKRDAILDAFEELLKAEKELGGETDSEKLEAERDVLDKAVMTAIGSKDESRN</sequence>
<protein>
    <recommendedName>
        <fullName evidence="1">Type II methyltransferase M.Eco57I C-terminal domain-containing protein</fullName>
    </recommendedName>
</protein>
<dbReference type="Pfam" id="PF22837">
    <property type="entry name" value="M_Eco57I_C"/>
    <property type="match status" value="1"/>
</dbReference>
<evidence type="ECO:0000313" key="2">
    <source>
        <dbReference type="EMBL" id="MFC7080201.1"/>
    </source>
</evidence>
<evidence type="ECO:0000259" key="1">
    <source>
        <dbReference type="Pfam" id="PF22837"/>
    </source>
</evidence>
<dbReference type="RefSeq" id="WP_382209516.1">
    <property type="nucleotide sequence ID" value="NZ_JBHSZH010000005.1"/>
</dbReference>
<organism evidence="2 3">
    <name type="scientific">Halorussus caseinilyticus</name>
    <dbReference type="NCBI Taxonomy" id="3034025"/>
    <lineage>
        <taxon>Archaea</taxon>
        <taxon>Methanobacteriati</taxon>
        <taxon>Methanobacteriota</taxon>
        <taxon>Stenosarchaea group</taxon>
        <taxon>Halobacteria</taxon>
        <taxon>Halobacteriales</taxon>
        <taxon>Haladaptataceae</taxon>
        <taxon>Halorussus</taxon>
    </lineage>
</organism>
<accession>A0ABD5WI31</accession>
<gene>
    <name evidence="2" type="ORF">ACFQJ6_08795</name>
</gene>